<evidence type="ECO:0000259" key="1">
    <source>
        <dbReference type="Pfam" id="PF16860"/>
    </source>
</evidence>
<dbReference type="PROSITE" id="PS51808">
    <property type="entry name" value="CHCH"/>
    <property type="match status" value="1"/>
</dbReference>
<dbReference type="AlphaFoldDB" id="A0A9Q1D0G2"/>
<sequence>MVVVLLPSTMQAAMDITARFCHKEMEEYGTCVASNPSSWQQQCQELKMKVAQCTSSHPVIQKIRSGCAGEFTEFERCLREHQAAVGSCSTQVRRFLACAETVDLAGVGGAVPQPT</sequence>
<dbReference type="EMBL" id="JAFJMO010000016">
    <property type="protein sequence ID" value="KAJ8254057.1"/>
    <property type="molecule type" value="Genomic_DNA"/>
</dbReference>
<reference evidence="2" key="1">
    <citation type="journal article" date="2023" name="Science">
        <title>Genome structures resolve the early diversification of teleost fishes.</title>
        <authorList>
            <person name="Parey E."/>
            <person name="Louis A."/>
            <person name="Montfort J."/>
            <person name="Bouchez O."/>
            <person name="Roques C."/>
            <person name="Iampietro C."/>
            <person name="Lluch J."/>
            <person name="Castinel A."/>
            <person name="Donnadieu C."/>
            <person name="Desvignes T."/>
            <person name="Floi Bucao C."/>
            <person name="Jouanno E."/>
            <person name="Wen M."/>
            <person name="Mejri S."/>
            <person name="Dirks R."/>
            <person name="Jansen H."/>
            <person name="Henkel C."/>
            <person name="Chen W.J."/>
            <person name="Zahm M."/>
            <person name="Cabau C."/>
            <person name="Klopp C."/>
            <person name="Thompson A.W."/>
            <person name="Robinson-Rechavi M."/>
            <person name="Braasch I."/>
            <person name="Lecointre G."/>
            <person name="Bobe J."/>
            <person name="Postlethwait J.H."/>
            <person name="Berthelot C."/>
            <person name="Roest Crollius H."/>
            <person name="Guiguen Y."/>
        </authorList>
    </citation>
    <scope>NUCLEOTIDE SEQUENCE</scope>
    <source>
        <strain evidence="2">Concon-B</strain>
    </source>
</reference>
<accession>A0A9Q1D0G2</accession>
<dbReference type="PANTHER" id="PTHR47106">
    <property type="entry name" value="COILED-COIL-HELIX-COILED-COIL-HELIX DOMAIN-CONTAINING PROTEIN 5"/>
    <property type="match status" value="1"/>
</dbReference>
<dbReference type="InterPro" id="IPR031731">
    <property type="entry name" value="CX9C"/>
</dbReference>
<dbReference type="Gene3D" id="1.10.287.2900">
    <property type="match status" value="2"/>
</dbReference>
<dbReference type="InterPro" id="IPR052848">
    <property type="entry name" value="CHCH_domain-containing_protein"/>
</dbReference>
<organism evidence="2 3">
    <name type="scientific">Conger conger</name>
    <name type="common">Conger eel</name>
    <name type="synonym">Muraena conger</name>
    <dbReference type="NCBI Taxonomy" id="82655"/>
    <lineage>
        <taxon>Eukaryota</taxon>
        <taxon>Metazoa</taxon>
        <taxon>Chordata</taxon>
        <taxon>Craniata</taxon>
        <taxon>Vertebrata</taxon>
        <taxon>Euteleostomi</taxon>
        <taxon>Actinopterygii</taxon>
        <taxon>Neopterygii</taxon>
        <taxon>Teleostei</taxon>
        <taxon>Anguilliformes</taxon>
        <taxon>Congridae</taxon>
        <taxon>Conger</taxon>
    </lineage>
</organism>
<keyword evidence="3" id="KW-1185">Reference proteome</keyword>
<comment type="caution">
    <text evidence="2">The sequence shown here is derived from an EMBL/GenBank/DDBJ whole genome shotgun (WGS) entry which is preliminary data.</text>
</comment>
<dbReference type="Proteomes" id="UP001152803">
    <property type="component" value="Unassembled WGS sequence"/>
</dbReference>
<evidence type="ECO:0000313" key="2">
    <source>
        <dbReference type="EMBL" id="KAJ8254057.1"/>
    </source>
</evidence>
<dbReference type="Pfam" id="PF16860">
    <property type="entry name" value="CX9C"/>
    <property type="match status" value="1"/>
</dbReference>
<proteinExistence type="predicted"/>
<protein>
    <recommendedName>
        <fullName evidence="1">IMS import disulfide relay-system CHCH-CHCH-like Cx9C domain-containing protein</fullName>
    </recommendedName>
</protein>
<dbReference type="PANTHER" id="PTHR47106:SF1">
    <property type="entry name" value="COILED-COIL-HELIX-COILED-COIL-HELIX DOMAIN-CONTAINING PROTEIN 5"/>
    <property type="match status" value="1"/>
</dbReference>
<dbReference type="GO" id="GO:0005758">
    <property type="term" value="C:mitochondrial intermembrane space"/>
    <property type="evidence" value="ECO:0007669"/>
    <property type="project" value="TreeGrafter"/>
</dbReference>
<dbReference type="OrthoDB" id="2581252at2759"/>
<dbReference type="GO" id="GO:0045333">
    <property type="term" value="P:cellular respiration"/>
    <property type="evidence" value="ECO:0007669"/>
    <property type="project" value="TreeGrafter"/>
</dbReference>
<evidence type="ECO:0000313" key="3">
    <source>
        <dbReference type="Proteomes" id="UP001152803"/>
    </source>
</evidence>
<name>A0A9Q1D0G2_CONCO</name>
<feature type="domain" description="IMS import disulfide relay-system CHCH-CHCH-like Cx9C" evidence="1">
    <location>
        <begin position="14"/>
        <end position="58"/>
    </location>
</feature>
<gene>
    <name evidence="2" type="ORF">COCON_G00206690</name>
</gene>